<evidence type="ECO:0000313" key="3">
    <source>
        <dbReference type="EMBL" id="QDH19793.1"/>
    </source>
</evidence>
<dbReference type="InterPro" id="IPR008490">
    <property type="entry name" value="Transposase_InsH_N"/>
</dbReference>
<name>A0A4Y6UQ84_SACBS</name>
<accession>A0A4Y6UQ84</accession>
<dbReference type="InterPro" id="IPR047629">
    <property type="entry name" value="IS1182_transpos"/>
</dbReference>
<dbReference type="Pfam" id="PF13751">
    <property type="entry name" value="DDE_Tnp_1_6"/>
    <property type="match status" value="1"/>
</dbReference>
<dbReference type="Proteomes" id="UP000316968">
    <property type="component" value="Chromosome"/>
</dbReference>
<evidence type="ECO:0000313" key="4">
    <source>
        <dbReference type="Proteomes" id="UP000316968"/>
    </source>
</evidence>
<dbReference type="OrthoDB" id="9789070at2"/>
<feature type="domain" description="Transposase DDE" evidence="2">
    <location>
        <begin position="324"/>
        <end position="443"/>
    </location>
</feature>
<keyword evidence="4" id="KW-1185">Reference proteome</keyword>
<dbReference type="Pfam" id="PF05598">
    <property type="entry name" value="DUF772"/>
    <property type="match status" value="1"/>
</dbReference>
<gene>
    <name evidence="3" type="ORF">FFV09_02270</name>
</gene>
<feature type="domain" description="Transposase InsH N-terminal" evidence="1">
    <location>
        <begin position="16"/>
        <end position="112"/>
    </location>
</feature>
<sequence length="453" mass="53288">MLRPNREKQQTYELVSIEDLVPENHMLRKIDRYIDFSFINEKVRPLYCENNGRPAIDPTVLFKMIFLGYFYGIRSERQLEREVQTNLAYRWFLGLGLTDKVPDHSTISWNRRTRFKDTTIFQDIFDEIVLQAISHKMVGRRVLFSDSTHVKASANKHKYTKQEVLQNTKDYLDELNTAVEADRKAHGKKPLKPREEVEENKEVKVSMTDPDSGYMVRDGKPEGFFYLDHRTVDGKYNVITDVHVTAGNVHDSVPYLTRLDRQCERFKFQVEAVALDAGYLTNPICRGLEERQIYGVIAHRRFQPVKGLFPKAKFRYNAEHDHYTCPNGQELPYRTTDRQGYRQYASDPKVCQDCPLLNSCTRSANRRKMVTRHVWEDSKEKMRENRLSRSGKQLYRKRKETIERSFADAKERHGFRYFRLRGLTNVTEQALLTAAVQNMKKMANHLDRQAKQA</sequence>
<dbReference type="KEGG" id="saca:FFV09_02270"/>
<reference evidence="3 4" key="1">
    <citation type="submission" date="2019-06" db="EMBL/GenBank/DDBJ databases">
        <title>Saccharibacillus brassicae sp. nov., an endophytic bacterium isolated from Chinese cabbage seeds (Brassica pekinensis).</title>
        <authorList>
            <person name="Jiang L."/>
            <person name="Lee J."/>
            <person name="Kim S.W."/>
        </authorList>
    </citation>
    <scope>NUCLEOTIDE SEQUENCE [LARGE SCALE GENOMIC DNA]</scope>
    <source>
        <strain evidence="4">KCTC 43072 / ATSA2</strain>
    </source>
</reference>
<dbReference type="NCBIfam" id="NF033551">
    <property type="entry name" value="transpos_IS1182"/>
    <property type="match status" value="1"/>
</dbReference>
<evidence type="ECO:0000259" key="2">
    <source>
        <dbReference type="Pfam" id="PF13751"/>
    </source>
</evidence>
<dbReference type="EMBL" id="CP041217">
    <property type="protein sequence ID" value="QDH19793.1"/>
    <property type="molecule type" value="Genomic_DNA"/>
</dbReference>
<dbReference type="InterPro" id="IPR025668">
    <property type="entry name" value="Tnp_DDE_dom"/>
</dbReference>
<dbReference type="AlphaFoldDB" id="A0A4Y6UQ84"/>
<dbReference type="PANTHER" id="PTHR33408">
    <property type="entry name" value="TRANSPOSASE"/>
    <property type="match status" value="1"/>
</dbReference>
<evidence type="ECO:0000259" key="1">
    <source>
        <dbReference type="Pfam" id="PF05598"/>
    </source>
</evidence>
<organism evidence="3 4">
    <name type="scientific">Saccharibacillus brassicae</name>
    <dbReference type="NCBI Taxonomy" id="2583377"/>
    <lineage>
        <taxon>Bacteria</taxon>
        <taxon>Bacillati</taxon>
        <taxon>Bacillota</taxon>
        <taxon>Bacilli</taxon>
        <taxon>Bacillales</taxon>
        <taxon>Paenibacillaceae</taxon>
        <taxon>Saccharibacillus</taxon>
    </lineage>
</organism>
<proteinExistence type="predicted"/>
<protein>
    <submittedName>
        <fullName evidence="3">IS1182 family transposase</fullName>
    </submittedName>
</protein>